<organism evidence="1 2">
    <name type="scientific">Deefgea tanakiae</name>
    <dbReference type="NCBI Taxonomy" id="2865840"/>
    <lineage>
        <taxon>Bacteria</taxon>
        <taxon>Pseudomonadati</taxon>
        <taxon>Pseudomonadota</taxon>
        <taxon>Betaproteobacteria</taxon>
        <taxon>Neisseriales</taxon>
        <taxon>Chitinibacteraceae</taxon>
        <taxon>Deefgea</taxon>
    </lineage>
</organism>
<protein>
    <submittedName>
        <fullName evidence="1">Uncharacterized protein</fullName>
    </submittedName>
</protein>
<dbReference type="RefSeq" id="WP_221005960.1">
    <property type="nucleotide sequence ID" value="NZ_CP081150.1"/>
</dbReference>
<dbReference type="EMBL" id="CP081150">
    <property type="protein sequence ID" value="QZA77579.1"/>
    <property type="molecule type" value="Genomic_DNA"/>
</dbReference>
<evidence type="ECO:0000313" key="1">
    <source>
        <dbReference type="EMBL" id="QZA77579.1"/>
    </source>
</evidence>
<name>A0ABX8Z8A6_9NEIS</name>
<gene>
    <name evidence="1" type="ORF">K4H28_15085</name>
</gene>
<dbReference type="Proteomes" id="UP000825679">
    <property type="component" value="Chromosome"/>
</dbReference>
<reference evidence="1 2" key="1">
    <citation type="submission" date="2021-08" db="EMBL/GenBank/DDBJ databases">
        <title>complete genome sequencing of Deefgea sp. D25.</title>
        <authorList>
            <person name="Bae J.-W."/>
            <person name="Gim D.-H."/>
        </authorList>
    </citation>
    <scope>NUCLEOTIDE SEQUENCE [LARGE SCALE GENOMIC DNA]</scope>
    <source>
        <strain evidence="1 2">D25</strain>
    </source>
</reference>
<keyword evidence="2" id="KW-1185">Reference proteome</keyword>
<accession>A0ABX8Z8A6</accession>
<proteinExistence type="predicted"/>
<sequence>MTAKKFFFGLIVLSLLGVALAFFILQEKERDGHWPWPLNGRVINQSPVAVKVWDDDHGFYTIAAGQSSSNNNDIDHVQEPSSQRWCKIDAHSLVVKPDGFFANCPCYALGAGRACIKF</sequence>
<evidence type="ECO:0000313" key="2">
    <source>
        <dbReference type="Proteomes" id="UP000825679"/>
    </source>
</evidence>